<dbReference type="EMBL" id="LXQA010161160">
    <property type="protein sequence ID" value="MCI27752.1"/>
    <property type="molecule type" value="Genomic_DNA"/>
</dbReference>
<protein>
    <submittedName>
        <fullName evidence="1">Uncharacterized protein</fullName>
    </submittedName>
</protein>
<dbReference type="AlphaFoldDB" id="A0A392QV46"/>
<proteinExistence type="predicted"/>
<comment type="caution">
    <text evidence="1">The sequence shown here is derived from an EMBL/GenBank/DDBJ whole genome shotgun (WGS) entry which is preliminary data.</text>
</comment>
<keyword evidence="2" id="KW-1185">Reference proteome</keyword>
<accession>A0A392QV46</accession>
<evidence type="ECO:0000313" key="2">
    <source>
        <dbReference type="Proteomes" id="UP000265520"/>
    </source>
</evidence>
<dbReference type="Proteomes" id="UP000265520">
    <property type="component" value="Unassembled WGS sequence"/>
</dbReference>
<name>A0A392QV46_9FABA</name>
<feature type="non-terminal residue" evidence="1">
    <location>
        <position position="22"/>
    </location>
</feature>
<organism evidence="1 2">
    <name type="scientific">Trifolium medium</name>
    <dbReference type="NCBI Taxonomy" id="97028"/>
    <lineage>
        <taxon>Eukaryota</taxon>
        <taxon>Viridiplantae</taxon>
        <taxon>Streptophyta</taxon>
        <taxon>Embryophyta</taxon>
        <taxon>Tracheophyta</taxon>
        <taxon>Spermatophyta</taxon>
        <taxon>Magnoliopsida</taxon>
        <taxon>eudicotyledons</taxon>
        <taxon>Gunneridae</taxon>
        <taxon>Pentapetalae</taxon>
        <taxon>rosids</taxon>
        <taxon>fabids</taxon>
        <taxon>Fabales</taxon>
        <taxon>Fabaceae</taxon>
        <taxon>Papilionoideae</taxon>
        <taxon>50 kb inversion clade</taxon>
        <taxon>NPAAA clade</taxon>
        <taxon>Hologalegina</taxon>
        <taxon>IRL clade</taxon>
        <taxon>Trifolieae</taxon>
        <taxon>Trifolium</taxon>
    </lineage>
</organism>
<reference evidence="1 2" key="1">
    <citation type="journal article" date="2018" name="Front. Plant Sci.">
        <title>Red Clover (Trifolium pratense) and Zigzag Clover (T. medium) - A Picture of Genomic Similarities and Differences.</title>
        <authorList>
            <person name="Dluhosova J."/>
            <person name="Istvanek J."/>
            <person name="Nedelnik J."/>
            <person name="Repkova J."/>
        </authorList>
    </citation>
    <scope>NUCLEOTIDE SEQUENCE [LARGE SCALE GENOMIC DNA]</scope>
    <source>
        <strain evidence="2">cv. 10/8</strain>
        <tissue evidence="1">Leaf</tissue>
    </source>
</reference>
<evidence type="ECO:0000313" key="1">
    <source>
        <dbReference type="EMBL" id="MCI27752.1"/>
    </source>
</evidence>
<sequence length="22" mass="2629">MNRPKEGLTLLPGFEEWERGIR</sequence>